<keyword evidence="1" id="KW-0732">Signal</keyword>
<reference evidence="2 3" key="1">
    <citation type="submission" date="2017-01" db="EMBL/GenBank/DDBJ databases">
        <authorList>
            <person name="Mah S.A."/>
            <person name="Swanson W.J."/>
            <person name="Moy G.W."/>
            <person name="Vacquier V.D."/>
        </authorList>
    </citation>
    <scope>NUCLEOTIDE SEQUENCE [LARGE SCALE GENOMIC DNA]</scope>
    <source>
        <strain evidence="2 3">DSM 7027</strain>
    </source>
</reference>
<dbReference type="AlphaFoldDB" id="A0A1N6X812"/>
<dbReference type="STRING" id="49186.SAMN05421647_1139"/>
<dbReference type="Gene3D" id="1.25.40.10">
    <property type="entry name" value="Tetratricopeptide repeat domain"/>
    <property type="match status" value="1"/>
</dbReference>
<accession>A0A1N6X812</accession>
<evidence type="ECO:0000313" key="2">
    <source>
        <dbReference type="EMBL" id="SIQ98485.1"/>
    </source>
</evidence>
<feature type="chain" id="PRO_5012523492" description="Sel1 repeat-containing protein" evidence="1">
    <location>
        <begin position="24"/>
        <end position="65"/>
    </location>
</feature>
<proteinExistence type="predicted"/>
<protein>
    <recommendedName>
        <fullName evidence="4">Sel1 repeat-containing protein</fullName>
    </recommendedName>
</protein>
<keyword evidence="3" id="KW-1185">Reference proteome</keyword>
<dbReference type="SUPFAM" id="SSF81901">
    <property type="entry name" value="HCP-like"/>
    <property type="match status" value="1"/>
</dbReference>
<feature type="signal peptide" evidence="1">
    <location>
        <begin position="1"/>
        <end position="23"/>
    </location>
</feature>
<evidence type="ECO:0008006" key="4">
    <source>
        <dbReference type="Google" id="ProtNLM"/>
    </source>
</evidence>
<evidence type="ECO:0000256" key="1">
    <source>
        <dbReference type="SAM" id="SignalP"/>
    </source>
</evidence>
<organism evidence="2 3">
    <name type="scientific">Marinobacterium stanieri</name>
    <dbReference type="NCBI Taxonomy" id="49186"/>
    <lineage>
        <taxon>Bacteria</taxon>
        <taxon>Pseudomonadati</taxon>
        <taxon>Pseudomonadota</taxon>
        <taxon>Gammaproteobacteria</taxon>
        <taxon>Oceanospirillales</taxon>
        <taxon>Oceanospirillaceae</taxon>
        <taxon>Marinobacterium</taxon>
    </lineage>
</organism>
<dbReference type="EMBL" id="FTMN01000013">
    <property type="protein sequence ID" value="SIQ98485.1"/>
    <property type="molecule type" value="Genomic_DNA"/>
</dbReference>
<dbReference type="Proteomes" id="UP000186895">
    <property type="component" value="Unassembled WGS sequence"/>
</dbReference>
<gene>
    <name evidence="2" type="ORF">SAMN05421647_1139</name>
</gene>
<evidence type="ECO:0000313" key="3">
    <source>
        <dbReference type="Proteomes" id="UP000186895"/>
    </source>
</evidence>
<sequence length="65" mass="7120">MVNRRITIIPLLLALCGSPQALSADFDKGFEAAQKGDYKTALLELTPVAEQGNNRAQYALGVMYY</sequence>
<dbReference type="InterPro" id="IPR011990">
    <property type="entry name" value="TPR-like_helical_dom_sf"/>
</dbReference>
<name>A0A1N6X812_9GAMM</name>